<gene>
    <name evidence="7" type="ORF">B5P37_10770</name>
</gene>
<feature type="transmembrane region" description="Helical" evidence="6">
    <location>
        <begin position="301"/>
        <end position="320"/>
    </location>
</feature>
<feature type="transmembrane region" description="Helical" evidence="6">
    <location>
        <begin position="356"/>
        <end position="378"/>
    </location>
</feature>
<keyword evidence="2" id="KW-1003">Cell membrane</keyword>
<feature type="transmembrane region" description="Helical" evidence="6">
    <location>
        <begin position="390"/>
        <end position="409"/>
    </location>
</feature>
<evidence type="ECO:0000256" key="4">
    <source>
        <dbReference type="ARBA" id="ARBA00022989"/>
    </source>
</evidence>
<organism evidence="7 8">
    <name type="scientific">Staphylococcus lutrae</name>
    <dbReference type="NCBI Taxonomy" id="155085"/>
    <lineage>
        <taxon>Bacteria</taxon>
        <taxon>Bacillati</taxon>
        <taxon>Bacillota</taxon>
        <taxon>Bacilli</taxon>
        <taxon>Bacillales</taxon>
        <taxon>Staphylococcaceae</taxon>
        <taxon>Staphylococcus</taxon>
    </lineage>
</organism>
<evidence type="ECO:0000313" key="7">
    <source>
        <dbReference type="EMBL" id="ARJ51763.1"/>
    </source>
</evidence>
<comment type="subcellular location">
    <subcellularLocation>
        <location evidence="1">Cell membrane</location>
        <topology evidence="1">Multi-pass membrane protein</topology>
    </subcellularLocation>
</comment>
<keyword evidence="8" id="KW-1185">Reference proteome</keyword>
<evidence type="ECO:0000256" key="2">
    <source>
        <dbReference type="ARBA" id="ARBA00022475"/>
    </source>
</evidence>
<keyword evidence="4 6" id="KW-1133">Transmembrane helix</keyword>
<feature type="transmembrane region" description="Helical" evidence="6">
    <location>
        <begin position="12"/>
        <end position="31"/>
    </location>
</feature>
<dbReference type="EMBL" id="CP020773">
    <property type="protein sequence ID" value="ARJ51763.1"/>
    <property type="molecule type" value="Genomic_DNA"/>
</dbReference>
<feature type="transmembrane region" description="Helical" evidence="6">
    <location>
        <begin position="263"/>
        <end position="289"/>
    </location>
</feature>
<keyword evidence="3 6" id="KW-0812">Transmembrane</keyword>
<dbReference type="Pfam" id="PF07690">
    <property type="entry name" value="MFS_1"/>
    <property type="match status" value="1"/>
</dbReference>
<evidence type="ECO:0000256" key="5">
    <source>
        <dbReference type="ARBA" id="ARBA00023136"/>
    </source>
</evidence>
<feature type="transmembrane region" description="Helical" evidence="6">
    <location>
        <begin position="43"/>
        <end position="65"/>
    </location>
</feature>
<feature type="transmembrane region" description="Helical" evidence="6">
    <location>
        <begin position="102"/>
        <end position="122"/>
    </location>
</feature>
<dbReference type="Proteomes" id="UP000242864">
    <property type="component" value="Chromosome"/>
</dbReference>
<evidence type="ECO:0000313" key="8">
    <source>
        <dbReference type="Proteomes" id="UP000242864"/>
    </source>
</evidence>
<dbReference type="AlphaFoldDB" id="A0AAC9RSQ6"/>
<dbReference type="SUPFAM" id="SSF103473">
    <property type="entry name" value="MFS general substrate transporter"/>
    <property type="match status" value="1"/>
</dbReference>
<reference evidence="7 8" key="1">
    <citation type="submission" date="2017-04" db="EMBL/GenBank/DDBJ databases">
        <authorList>
            <person name="Veseli I.A."/>
            <person name="Tang C."/>
            <person name="Pombert J.-F."/>
        </authorList>
    </citation>
    <scope>NUCLEOTIDE SEQUENCE [LARGE SCALE GENOMIC DNA]</scope>
    <source>
        <strain evidence="7 8">ATCC 700373</strain>
    </source>
</reference>
<keyword evidence="5 6" id="KW-0472">Membrane</keyword>
<dbReference type="KEGG" id="slz:B5P37_10770"/>
<dbReference type="GO" id="GO:0022857">
    <property type="term" value="F:transmembrane transporter activity"/>
    <property type="evidence" value="ECO:0007669"/>
    <property type="project" value="InterPro"/>
</dbReference>
<feature type="transmembrane region" description="Helical" evidence="6">
    <location>
        <begin position="142"/>
        <end position="164"/>
    </location>
</feature>
<dbReference type="PANTHER" id="PTHR23513:SF6">
    <property type="entry name" value="MAJOR FACILITATOR SUPERFAMILY ASSOCIATED DOMAIN-CONTAINING PROTEIN"/>
    <property type="match status" value="1"/>
</dbReference>
<evidence type="ECO:0000256" key="6">
    <source>
        <dbReference type="SAM" id="Phobius"/>
    </source>
</evidence>
<dbReference type="InterPro" id="IPR011701">
    <property type="entry name" value="MFS"/>
</dbReference>
<evidence type="ECO:0000256" key="1">
    <source>
        <dbReference type="ARBA" id="ARBA00004651"/>
    </source>
</evidence>
<sequence>MKLLRMNKNFRFFLGSNTLTAIGSVLFNLIFIVYAEQMENPKLAISAVVIVSTIPVVGDFIFGYFSDRTINKYRAFLFIKIIQAIVYILFALFMSFHPSWTVLGFLLLLNFISDGLSSYNLYLEIPMIKKMVESQYITDARALSNGIHKTIDLLGQVFGASLIVLLNYQYYLAGIINAILFLLSFYLLWLNRKNFKSIIKVENHYEGEKFHFKSIISDTIKNFKTLFQYQRIFHFALIFALMNLISSAQDGLLLISYSENPNLLFYNFAFTLMIYTTSEAIGIIMGSILPLTIFRRTSIEINLIFEVAITVLLMLNLLIFEERFSLIVLMFFSGYFMGVSNPRIDAFIMQTLPDKVISSVTSIFYTLVQLTLPLGTFVFLTISNLFTVKLAWLILSMMGLSVLFYSILLSRKYHTKPESL</sequence>
<feature type="transmembrane region" description="Helical" evidence="6">
    <location>
        <begin position="326"/>
        <end position="344"/>
    </location>
</feature>
<name>A0AAC9RSQ6_9STAP</name>
<protein>
    <recommendedName>
        <fullName evidence="9">MFS transporter</fullName>
    </recommendedName>
</protein>
<dbReference type="RefSeq" id="WP_085238213.1">
    <property type="nucleotide sequence ID" value="NZ_CP020773.1"/>
</dbReference>
<accession>A0AAC9RSQ6</accession>
<dbReference type="PANTHER" id="PTHR23513">
    <property type="entry name" value="INTEGRAL MEMBRANE EFFLUX PROTEIN-RELATED"/>
    <property type="match status" value="1"/>
</dbReference>
<feature type="transmembrane region" description="Helical" evidence="6">
    <location>
        <begin position="77"/>
        <end position="96"/>
    </location>
</feature>
<evidence type="ECO:0008006" key="9">
    <source>
        <dbReference type="Google" id="ProtNLM"/>
    </source>
</evidence>
<proteinExistence type="predicted"/>
<dbReference type="Gene3D" id="1.20.1250.20">
    <property type="entry name" value="MFS general substrate transporter like domains"/>
    <property type="match status" value="1"/>
</dbReference>
<evidence type="ECO:0000256" key="3">
    <source>
        <dbReference type="ARBA" id="ARBA00022692"/>
    </source>
</evidence>
<dbReference type="GO" id="GO:0005886">
    <property type="term" value="C:plasma membrane"/>
    <property type="evidence" value="ECO:0007669"/>
    <property type="project" value="UniProtKB-SubCell"/>
</dbReference>
<feature type="transmembrane region" description="Helical" evidence="6">
    <location>
        <begin position="170"/>
        <end position="190"/>
    </location>
</feature>
<feature type="transmembrane region" description="Helical" evidence="6">
    <location>
        <begin position="232"/>
        <end position="257"/>
    </location>
</feature>
<dbReference type="InterPro" id="IPR036259">
    <property type="entry name" value="MFS_trans_sf"/>
</dbReference>